<proteinExistence type="predicted"/>
<keyword evidence="1" id="KW-0812">Transmembrane</keyword>
<evidence type="ECO:0008006" key="4">
    <source>
        <dbReference type="Google" id="ProtNLM"/>
    </source>
</evidence>
<comment type="caution">
    <text evidence="2">The sequence shown here is derived from an EMBL/GenBank/DDBJ whole genome shotgun (WGS) entry which is preliminary data.</text>
</comment>
<dbReference type="EMBL" id="BANU01000046">
    <property type="protein sequence ID" value="GAC62853.1"/>
    <property type="molecule type" value="Genomic_DNA"/>
</dbReference>
<evidence type="ECO:0000313" key="2">
    <source>
        <dbReference type="EMBL" id="GAC62853.1"/>
    </source>
</evidence>
<dbReference type="Proteomes" id="UP000035083">
    <property type="component" value="Unassembled WGS sequence"/>
</dbReference>
<accession>L7LS35</accession>
<dbReference type="AlphaFoldDB" id="L7LS35"/>
<keyword evidence="1" id="KW-1133">Transmembrane helix</keyword>
<reference evidence="2 3" key="1">
    <citation type="submission" date="2012-12" db="EMBL/GenBank/DDBJ databases">
        <title>Whole genome shotgun sequence of Gordonia sihwensis NBRC 108236.</title>
        <authorList>
            <person name="Yoshida I."/>
            <person name="Hosoyama A."/>
            <person name="Tsuchikane K."/>
            <person name="Ando Y."/>
            <person name="Baba S."/>
            <person name="Ohji S."/>
            <person name="Hamada M."/>
            <person name="Tamura T."/>
            <person name="Yamazoe A."/>
            <person name="Yamazaki S."/>
            <person name="Fujita N."/>
        </authorList>
    </citation>
    <scope>NUCLEOTIDE SEQUENCE [LARGE SCALE GENOMIC DNA]</scope>
    <source>
        <strain evidence="2 3">NBRC 108236</strain>
    </source>
</reference>
<keyword evidence="1" id="KW-0472">Membrane</keyword>
<sequence>MRPAVRHPSLPDAVRRYSQAMPVWISVVFILIVATSLVAMLMQRRGRRMFGGGVDAASGYVEGTLTVTGLGRQNEPDKNGSRYCTISGTIIGPQIAPTEVYGTQVLGADDVAPTVGASMPVVYRPGKVDSTWRFGVLGD</sequence>
<organism evidence="2 3">
    <name type="scientific">Gordonia sihwensis NBRC 108236</name>
    <dbReference type="NCBI Taxonomy" id="1223544"/>
    <lineage>
        <taxon>Bacteria</taxon>
        <taxon>Bacillati</taxon>
        <taxon>Actinomycetota</taxon>
        <taxon>Actinomycetes</taxon>
        <taxon>Mycobacteriales</taxon>
        <taxon>Gordoniaceae</taxon>
        <taxon>Gordonia</taxon>
    </lineage>
</organism>
<evidence type="ECO:0000256" key="1">
    <source>
        <dbReference type="SAM" id="Phobius"/>
    </source>
</evidence>
<gene>
    <name evidence="2" type="ORF">GSI01S_46_00060</name>
</gene>
<keyword evidence="3" id="KW-1185">Reference proteome</keyword>
<evidence type="ECO:0000313" key="3">
    <source>
        <dbReference type="Proteomes" id="UP000035083"/>
    </source>
</evidence>
<name>L7LS35_9ACTN</name>
<feature type="transmembrane region" description="Helical" evidence="1">
    <location>
        <begin position="20"/>
        <end position="41"/>
    </location>
</feature>
<dbReference type="eggNOG" id="ENOG5033WYT">
    <property type="taxonomic scope" value="Bacteria"/>
</dbReference>
<protein>
    <recommendedName>
        <fullName evidence="4">DUF3592 domain-containing protein</fullName>
    </recommendedName>
</protein>